<dbReference type="CDD" id="cd03450">
    <property type="entry name" value="NodN"/>
    <property type="match status" value="1"/>
</dbReference>
<keyword evidence="4" id="KW-1185">Reference proteome</keyword>
<dbReference type="Gene3D" id="3.10.129.10">
    <property type="entry name" value="Hotdog Thioesterase"/>
    <property type="match status" value="1"/>
</dbReference>
<dbReference type="InterPro" id="IPR029069">
    <property type="entry name" value="HotDog_dom_sf"/>
</dbReference>
<dbReference type="AlphaFoldDB" id="A0A501PHW0"/>
<protein>
    <submittedName>
        <fullName evidence="2">MaoC family dehydratase</fullName>
    </submittedName>
</protein>
<reference evidence="2" key="2">
    <citation type="submission" date="2019-06" db="EMBL/GenBank/DDBJ databases">
        <authorList>
            <person name="Zhao Z."/>
        </authorList>
    </citation>
    <scope>NUCLEOTIDE SEQUENCE</scope>
    <source>
        <strain evidence="2">MCCC 1A06723</strain>
    </source>
</reference>
<organism evidence="2 4">
    <name type="scientific">Emcibacter nanhaiensis</name>
    <dbReference type="NCBI Taxonomy" id="1505037"/>
    <lineage>
        <taxon>Bacteria</taxon>
        <taxon>Pseudomonadati</taxon>
        <taxon>Pseudomonadota</taxon>
        <taxon>Alphaproteobacteria</taxon>
        <taxon>Emcibacterales</taxon>
        <taxon>Emcibacteraceae</taxon>
        <taxon>Emcibacter</taxon>
    </lineage>
</organism>
<dbReference type="Pfam" id="PF01575">
    <property type="entry name" value="MaoC_dehydratas"/>
    <property type="match status" value="1"/>
</dbReference>
<evidence type="ECO:0000313" key="2">
    <source>
        <dbReference type="EMBL" id="TPD59612.1"/>
    </source>
</evidence>
<sequence>MTKSDKSAGDQVAVEKSILGPAGKDLGTSEWITVNQDMITRFGDVTLDPDPMHMDAEWAKENTPYGDTISYGFLTLSFLTHMFASAMKVPSASEGAGEGYFLNYGFNRLRFVDPVPVNSRVRGHFKVAKKEAEERSGFRLVHMDVEIEIEGGGRPAVVAEWIGAWVNDLG</sequence>
<gene>
    <name evidence="3" type="ORF">FIV46_07495</name>
    <name evidence="2" type="ORF">FIV46_10600</name>
</gene>
<evidence type="ECO:0000259" key="1">
    <source>
        <dbReference type="Pfam" id="PF01575"/>
    </source>
</evidence>
<dbReference type="RefSeq" id="WP_139939998.1">
    <property type="nucleotide sequence ID" value="NZ_JBHSYP010000001.1"/>
</dbReference>
<feature type="domain" description="MaoC-like" evidence="1">
    <location>
        <begin position="22"/>
        <end position="134"/>
    </location>
</feature>
<dbReference type="EMBL" id="VFIY01000011">
    <property type="protein sequence ID" value="TPD59612.1"/>
    <property type="molecule type" value="Genomic_DNA"/>
</dbReference>
<proteinExistence type="predicted"/>
<dbReference type="OrthoDB" id="9801735at2"/>
<dbReference type="InterPro" id="IPR039375">
    <property type="entry name" value="NodN-like"/>
</dbReference>
<name>A0A501PHW0_9PROT</name>
<comment type="caution">
    <text evidence="2">The sequence shown here is derived from an EMBL/GenBank/DDBJ whole genome shotgun (WGS) entry which is preliminary data.</text>
</comment>
<dbReference type="InterPro" id="IPR002539">
    <property type="entry name" value="MaoC-like_dom"/>
</dbReference>
<dbReference type="Proteomes" id="UP000319148">
    <property type="component" value="Unassembled WGS sequence"/>
</dbReference>
<dbReference type="PANTHER" id="PTHR42993">
    <property type="entry name" value="MAOC-LIKE DEHYDRATASE DOMAIN-CONTAINING PROTEIN"/>
    <property type="match status" value="1"/>
</dbReference>
<evidence type="ECO:0000313" key="4">
    <source>
        <dbReference type="Proteomes" id="UP000319148"/>
    </source>
</evidence>
<evidence type="ECO:0000313" key="3">
    <source>
        <dbReference type="EMBL" id="TPD62033.1"/>
    </source>
</evidence>
<dbReference type="EMBL" id="VFIY01000005">
    <property type="protein sequence ID" value="TPD62033.1"/>
    <property type="molecule type" value="Genomic_DNA"/>
</dbReference>
<dbReference type="SUPFAM" id="SSF54637">
    <property type="entry name" value="Thioesterase/thiol ester dehydrase-isomerase"/>
    <property type="match status" value="1"/>
</dbReference>
<reference evidence="4" key="1">
    <citation type="submission" date="2019-06" db="EMBL/GenBank/DDBJ databases">
        <title>The complete genome of Emcibacter congregatus ZYLT.</title>
        <authorList>
            <person name="Zhao Z."/>
        </authorList>
    </citation>
    <scope>NUCLEOTIDE SEQUENCE [LARGE SCALE GENOMIC DNA]</scope>
    <source>
        <strain evidence="4">MCCC 1A06723</strain>
    </source>
</reference>
<dbReference type="PANTHER" id="PTHR42993:SF1">
    <property type="entry name" value="MAOC-LIKE DEHYDRATASE DOMAIN-CONTAINING PROTEIN"/>
    <property type="match status" value="1"/>
</dbReference>
<accession>A0A501PHW0</accession>